<dbReference type="OrthoDB" id="5022096at2759"/>
<gene>
    <name evidence="8" type="ORF">M011DRAFT_450395</name>
</gene>
<keyword evidence="3 6" id="KW-1133">Transmembrane helix</keyword>
<evidence type="ECO:0000256" key="1">
    <source>
        <dbReference type="ARBA" id="ARBA00004141"/>
    </source>
</evidence>
<dbReference type="EMBL" id="MU006593">
    <property type="protein sequence ID" value="KAF2743854.1"/>
    <property type="molecule type" value="Genomic_DNA"/>
</dbReference>
<comment type="subcellular location">
    <subcellularLocation>
        <location evidence="1">Membrane</location>
        <topology evidence="1">Multi-pass membrane protein</topology>
    </subcellularLocation>
</comment>
<evidence type="ECO:0000313" key="9">
    <source>
        <dbReference type="Proteomes" id="UP000799440"/>
    </source>
</evidence>
<keyword evidence="4 6" id="KW-0472">Membrane</keyword>
<accession>A0A6A6V2A3</accession>
<dbReference type="PANTHER" id="PTHR33048:SF167">
    <property type="entry name" value="INTEGRAL MEMBRANE PROTEIN"/>
    <property type="match status" value="1"/>
</dbReference>
<feature type="transmembrane region" description="Helical" evidence="6">
    <location>
        <begin position="138"/>
        <end position="162"/>
    </location>
</feature>
<sequence>MSGLGPPPSAELIAYSNADVLIAEAATLFSVAALTVVLRCYVRIHMLKAFGHDDWTMVLALLLAAATLACYVLQVPLGLGKHLSVIQMDPDKYRQLLKVRYVHQNVCGPAVTIVKISVAFFLLRFARQKAYVWFLRGLIVFLVALLLACAGTLIWACIPVAASWDFRLRPPPLGTGTAKCFSKKTFGEIALFNAVTNCFTDFLLALLPIPLIWKLQVNMRTRVTLVLILSLGIFAGIAGVIRATVFNSILNDPRRFIHEKYSMWNYVELTVGIIAGSLPALKPLFGAVLNVAKGMTTGSRSKDGKSGYGYGKSAPESLGYIKQGGEIRVNTEVRLRELKTSGTPWGAKRGADSEESIAPLYELRTSVLGNSGDRAGGRV</sequence>
<proteinExistence type="inferred from homology"/>
<organism evidence="8 9">
    <name type="scientific">Sporormia fimetaria CBS 119925</name>
    <dbReference type="NCBI Taxonomy" id="1340428"/>
    <lineage>
        <taxon>Eukaryota</taxon>
        <taxon>Fungi</taxon>
        <taxon>Dikarya</taxon>
        <taxon>Ascomycota</taxon>
        <taxon>Pezizomycotina</taxon>
        <taxon>Dothideomycetes</taxon>
        <taxon>Pleosporomycetidae</taxon>
        <taxon>Pleosporales</taxon>
        <taxon>Sporormiaceae</taxon>
        <taxon>Sporormia</taxon>
    </lineage>
</organism>
<dbReference type="AlphaFoldDB" id="A0A6A6V2A3"/>
<comment type="similarity">
    <text evidence="5">Belongs to the SAT4 family.</text>
</comment>
<dbReference type="InterPro" id="IPR052337">
    <property type="entry name" value="SAT4-like"/>
</dbReference>
<name>A0A6A6V2A3_9PLEO</name>
<evidence type="ECO:0000256" key="3">
    <source>
        <dbReference type="ARBA" id="ARBA00022989"/>
    </source>
</evidence>
<evidence type="ECO:0000256" key="2">
    <source>
        <dbReference type="ARBA" id="ARBA00022692"/>
    </source>
</evidence>
<keyword evidence="2 6" id="KW-0812">Transmembrane</keyword>
<protein>
    <recommendedName>
        <fullName evidence="7">Rhodopsin domain-containing protein</fullName>
    </recommendedName>
</protein>
<feature type="transmembrane region" description="Helical" evidence="6">
    <location>
        <begin position="20"/>
        <end position="42"/>
    </location>
</feature>
<evidence type="ECO:0000313" key="8">
    <source>
        <dbReference type="EMBL" id="KAF2743854.1"/>
    </source>
</evidence>
<keyword evidence="9" id="KW-1185">Reference proteome</keyword>
<reference evidence="8" key="1">
    <citation type="journal article" date="2020" name="Stud. Mycol.">
        <title>101 Dothideomycetes genomes: a test case for predicting lifestyles and emergence of pathogens.</title>
        <authorList>
            <person name="Haridas S."/>
            <person name="Albert R."/>
            <person name="Binder M."/>
            <person name="Bloem J."/>
            <person name="Labutti K."/>
            <person name="Salamov A."/>
            <person name="Andreopoulos B."/>
            <person name="Baker S."/>
            <person name="Barry K."/>
            <person name="Bills G."/>
            <person name="Bluhm B."/>
            <person name="Cannon C."/>
            <person name="Castanera R."/>
            <person name="Culley D."/>
            <person name="Daum C."/>
            <person name="Ezra D."/>
            <person name="Gonzalez J."/>
            <person name="Henrissat B."/>
            <person name="Kuo A."/>
            <person name="Liang C."/>
            <person name="Lipzen A."/>
            <person name="Lutzoni F."/>
            <person name="Magnuson J."/>
            <person name="Mondo S."/>
            <person name="Nolan M."/>
            <person name="Ohm R."/>
            <person name="Pangilinan J."/>
            <person name="Park H.-J."/>
            <person name="Ramirez L."/>
            <person name="Alfaro M."/>
            <person name="Sun H."/>
            <person name="Tritt A."/>
            <person name="Yoshinaga Y."/>
            <person name="Zwiers L.-H."/>
            <person name="Turgeon B."/>
            <person name="Goodwin S."/>
            <person name="Spatafora J."/>
            <person name="Crous P."/>
            <person name="Grigoriev I."/>
        </authorList>
    </citation>
    <scope>NUCLEOTIDE SEQUENCE</scope>
    <source>
        <strain evidence="8">CBS 119925</strain>
    </source>
</reference>
<feature type="domain" description="Rhodopsin" evidence="7">
    <location>
        <begin position="38"/>
        <end position="285"/>
    </location>
</feature>
<dbReference type="GO" id="GO:0016020">
    <property type="term" value="C:membrane"/>
    <property type="evidence" value="ECO:0007669"/>
    <property type="project" value="UniProtKB-SubCell"/>
</dbReference>
<evidence type="ECO:0000256" key="6">
    <source>
        <dbReference type="SAM" id="Phobius"/>
    </source>
</evidence>
<dbReference type="Proteomes" id="UP000799440">
    <property type="component" value="Unassembled WGS sequence"/>
</dbReference>
<dbReference type="Pfam" id="PF20684">
    <property type="entry name" value="Fung_rhodopsin"/>
    <property type="match status" value="1"/>
</dbReference>
<dbReference type="InterPro" id="IPR049326">
    <property type="entry name" value="Rhodopsin_dom_fungi"/>
</dbReference>
<feature type="transmembrane region" description="Helical" evidence="6">
    <location>
        <begin position="101"/>
        <end position="126"/>
    </location>
</feature>
<feature type="transmembrane region" description="Helical" evidence="6">
    <location>
        <begin position="54"/>
        <end position="74"/>
    </location>
</feature>
<evidence type="ECO:0000259" key="7">
    <source>
        <dbReference type="Pfam" id="PF20684"/>
    </source>
</evidence>
<evidence type="ECO:0000256" key="5">
    <source>
        <dbReference type="ARBA" id="ARBA00038359"/>
    </source>
</evidence>
<feature type="transmembrane region" description="Helical" evidence="6">
    <location>
        <begin position="189"/>
        <end position="213"/>
    </location>
</feature>
<feature type="transmembrane region" description="Helical" evidence="6">
    <location>
        <begin position="225"/>
        <end position="249"/>
    </location>
</feature>
<dbReference type="PANTHER" id="PTHR33048">
    <property type="entry name" value="PTH11-LIKE INTEGRAL MEMBRANE PROTEIN (AFU_ORTHOLOGUE AFUA_5G11245)"/>
    <property type="match status" value="1"/>
</dbReference>
<feature type="transmembrane region" description="Helical" evidence="6">
    <location>
        <begin position="269"/>
        <end position="292"/>
    </location>
</feature>
<evidence type="ECO:0000256" key="4">
    <source>
        <dbReference type="ARBA" id="ARBA00023136"/>
    </source>
</evidence>